<feature type="non-terminal residue" evidence="8">
    <location>
        <position position="1"/>
    </location>
</feature>
<dbReference type="InterPro" id="IPR042241">
    <property type="entry name" value="GCP_C_sf"/>
</dbReference>
<name>A0A401QAS6_SCYTO</name>
<evidence type="ECO:0000313" key="9">
    <source>
        <dbReference type="Proteomes" id="UP000288216"/>
    </source>
</evidence>
<accession>A0A401QAS6</accession>
<dbReference type="InterPro" id="IPR007259">
    <property type="entry name" value="GCP"/>
</dbReference>
<dbReference type="GO" id="GO:0000278">
    <property type="term" value="P:mitotic cell cycle"/>
    <property type="evidence" value="ECO:0007669"/>
    <property type="project" value="TreeGrafter"/>
</dbReference>
<reference evidence="8 9" key="1">
    <citation type="journal article" date="2018" name="Nat. Ecol. Evol.">
        <title>Shark genomes provide insights into elasmobranch evolution and the origin of vertebrates.</title>
        <authorList>
            <person name="Hara Y"/>
            <person name="Yamaguchi K"/>
            <person name="Onimaru K"/>
            <person name="Kadota M"/>
            <person name="Koyanagi M"/>
            <person name="Keeley SD"/>
            <person name="Tatsumi K"/>
            <person name="Tanaka K"/>
            <person name="Motone F"/>
            <person name="Kageyama Y"/>
            <person name="Nozu R"/>
            <person name="Adachi N"/>
            <person name="Nishimura O"/>
            <person name="Nakagawa R"/>
            <person name="Tanegashima C"/>
            <person name="Kiyatake I"/>
            <person name="Matsumoto R"/>
            <person name="Murakumo K"/>
            <person name="Nishida K"/>
            <person name="Terakita A"/>
            <person name="Kuratani S"/>
            <person name="Sato K"/>
            <person name="Hyodo S Kuraku.S."/>
        </authorList>
    </citation>
    <scope>NUCLEOTIDE SEQUENCE [LARGE SCALE GENOMIC DNA]</scope>
</reference>
<keyword evidence="3 6" id="KW-0963">Cytoplasm</keyword>
<protein>
    <recommendedName>
        <fullName evidence="6">Gamma-tubulin complex component</fullName>
    </recommendedName>
</protein>
<dbReference type="Proteomes" id="UP000288216">
    <property type="component" value="Unassembled WGS sequence"/>
</dbReference>
<organism evidence="8 9">
    <name type="scientific">Scyliorhinus torazame</name>
    <name type="common">Cloudy catshark</name>
    <name type="synonym">Catulus torazame</name>
    <dbReference type="NCBI Taxonomy" id="75743"/>
    <lineage>
        <taxon>Eukaryota</taxon>
        <taxon>Metazoa</taxon>
        <taxon>Chordata</taxon>
        <taxon>Craniata</taxon>
        <taxon>Vertebrata</taxon>
        <taxon>Chondrichthyes</taxon>
        <taxon>Elasmobranchii</taxon>
        <taxon>Galeomorphii</taxon>
        <taxon>Galeoidea</taxon>
        <taxon>Carcharhiniformes</taxon>
        <taxon>Scyliorhinidae</taxon>
        <taxon>Scyliorhinus</taxon>
    </lineage>
</organism>
<dbReference type="GO" id="GO:0051225">
    <property type="term" value="P:spindle assembly"/>
    <property type="evidence" value="ECO:0007669"/>
    <property type="project" value="TreeGrafter"/>
</dbReference>
<dbReference type="PANTHER" id="PTHR19302">
    <property type="entry name" value="GAMMA TUBULIN COMPLEX PROTEIN"/>
    <property type="match status" value="1"/>
</dbReference>
<dbReference type="STRING" id="75743.A0A401QAS6"/>
<evidence type="ECO:0000256" key="3">
    <source>
        <dbReference type="ARBA" id="ARBA00022490"/>
    </source>
</evidence>
<evidence type="ECO:0000313" key="8">
    <source>
        <dbReference type="EMBL" id="GCB82485.1"/>
    </source>
</evidence>
<evidence type="ECO:0000256" key="1">
    <source>
        <dbReference type="ARBA" id="ARBA00004300"/>
    </source>
</evidence>
<dbReference type="PANTHER" id="PTHR19302:SF27">
    <property type="entry name" value="GAMMA-TUBULIN COMPLEX COMPONENT 4"/>
    <property type="match status" value="1"/>
</dbReference>
<gene>
    <name evidence="8" type="ORF">scyTo_0021624</name>
</gene>
<dbReference type="GO" id="GO:0000922">
    <property type="term" value="C:spindle pole"/>
    <property type="evidence" value="ECO:0007669"/>
    <property type="project" value="InterPro"/>
</dbReference>
<comment type="caution">
    <text evidence="8">The sequence shown here is derived from an EMBL/GenBank/DDBJ whole genome shotgun (WGS) entry which is preliminary data.</text>
</comment>
<dbReference type="GO" id="GO:0051321">
    <property type="term" value="P:meiotic cell cycle"/>
    <property type="evidence" value="ECO:0007669"/>
    <property type="project" value="TreeGrafter"/>
</dbReference>
<evidence type="ECO:0000256" key="6">
    <source>
        <dbReference type="RuleBase" id="RU363050"/>
    </source>
</evidence>
<dbReference type="GO" id="GO:0051011">
    <property type="term" value="F:microtubule minus-end binding"/>
    <property type="evidence" value="ECO:0007669"/>
    <property type="project" value="TreeGrafter"/>
</dbReference>
<dbReference type="InterPro" id="IPR040457">
    <property type="entry name" value="GCP_C"/>
</dbReference>
<keyword evidence="4 6" id="KW-0493">Microtubule</keyword>
<comment type="similarity">
    <text evidence="2 6">Belongs to the TUBGCP family.</text>
</comment>
<proteinExistence type="inferred from homology"/>
<dbReference type="EMBL" id="BFAA01019491">
    <property type="protein sequence ID" value="GCB82485.1"/>
    <property type="molecule type" value="Genomic_DNA"/>
</dbReference>
<evidence type="ECO:0000259" key="7">
    <source>
        <dbReference type="Pfam" id="PF04130"/>
    </source>
</evidence>
<dbReference type="GO" id="GO:0000930">
    <property type="term" value="C:gamma-tubulin complex"/>
    <property type="evidence" value="ECO:0007669"/>
    <property type="project" value="TreeGrafter"/>
</dbReference>
<sequence>NIVFKYLLSVRRVQAELQHCWAVQMQRKHLTSNKSDAVKWRLRNHMAFLVDNLQYYLQVDVLESQFSQLLQEINSIRDFESIRLAHDHFLSNLLAQSFILLKPVFHCLNEILELCHNFCSLVSQNPGPLDDRGTSQLELLVTVLDGSLDQVDLDLPQHLSLLSCCQVLLLT</sequence>
<comment type="subcellular location">
    <subcellularLocation>
        <location evidence="1">Cytoplasm</location>
        <location evidence="1">Cytoskeleton</location>
        <location evidence="1">Microtubule organizing center</location>
        <location evidence="1">Centrosome</location>
    </subcellularLocation>
</comment>
<dbReference type="Gene3D" id="1.20.120.1900">
    <property type="entry name" value="Gamma-tubulin complex, C-terminal domain"/>
    <property type="match status" value="1"/>
</dbReference>
<dbReference type="GO" id="GO:0005813">
    <property type="term" value="C:centrosome"/>
    <property type="evidence" value="ECO:0007669"/>
    <property type="project" value="UniProtKB-SubCell"/>
</dbReference>
<keyword evidence="9" id="KW-1185">Reference proteome</keyword>
<dbReference type="GO" id="GO:0007020">
    <property type="term" value="P:microtubule nucleation"/>
    <property type="evidence" value="ECO:0007669"/>
    <property type="project" value="InterPro"/>
</dbReference>
<dbReference type="Pfam" id="PF04130">
    <property type="entry name" value="GCP_C_terminal"/>
    <property type="match status" value="1"/>
</dbReference>
<keyword evidence="5 6" id="KW-0206">Cytoskeleton</keyword>
<evidence type="ECO:0000256" key="4">
    <source>
        <dbReference type="ARBA" id="ARBA00022701"/>
    </source>
</evidence>
<evidence type="ECO:0000256" key="5">
    <source>
        <dbReference type="ARBA" id="ARBA00023212"/>
    </source>
</evidence>
<dbReference type="OrthoDB" id="78652at2759"/>
<feature type="domain" description="Gamma tubulin complex component C-terminal" evidence="7">
    <location>
        <begin position="2"/>
        <end position="124"/>
    </location>
</feature>
<dbReference type="OMA" id="LFCCVLH"/>
<dbReference type="GO" id="GO:0031122">
    <property type="term" value="P:cytoplasmic microtubule organization"/>
    <property type="evidence" value="ECO:0007669"/>
    <property type="project" value="TreeGrafter"/>
</dbReference>
<dbReference type="GO" id="GO:0043015">
    <property type="term" value="F:gamma-tubulin binding"/>
    <property type="evidence" value="ECO:0007669"/>
    <property type="project" value="InterPro"/>
</dbReference>
<dbReference type="GO" id="GO:0005874">
    <property type="term" value="C:microtubule"/>
    <property type="evidence" value="ECO:0007669"/>
    <property type="project" value="UniProtKB-KW"/>
</dbReference>
<comment type="function">
    <text evidence="6">Component of the gamma-tubulin ring complex (gTuRC) which mediates microtubule nucleation.</text>
</comment>
<dbReference type="AlphaFoldDB" id="A0A401QAS6"/>
<evidence type="ECO:0000256" key="2">
    <source>
        <dbReference type="ARBA" id="ARBA00010337"/>
    </source>
</evidence>